<evidence type="ECO:0000313" key="4">
    <source>
        <dbReference type="Proteomes" id="UP000194761"/>
    </source>
</evidence>
<dbReference type="AlphaFoldDB" id="A0A243R0X6"/>
<comment type="caution">
    <text evidence="3">The sequence shown here is derived from an EMBL/GenBank/DDBJ whole genome shotgun (WGS) entry which is preliminary data.</text>
</comment>
<evidence type="ECO:0000259" key="2">
    <source>
        <dbReference type="Pfam" id="PF01326"/>
    </source>
</evidence>
<dbReference type="InterPro" id="IPR002192">
    <property type="entry name" value="PPDK_AMP/ATP-bd"/>
</dbReference>
<gene>
    <name evidence="3" type="ORF">CA984_37805</name>
</gene>
<evidence type="ECO:0008006" key="5">
    <source>
        <dbReference type="Google" id="ProtNLM"/>
    </source>
</evidence>
<dbReference type="InterPro" id="IPR051549">
    <property type="entry name" value="PEP_Utilizing_Enz"/>
</dbReference>
<dbReference type="Gene3D" id="3.30.470.20">
    <property type="entry name" value="ATP-grasp fold, B domain"/>
    <property type="match status" value="1"/>
</dbReference>
<dbReference type="Gene3D" id="3.30.1490.20">
    <property type="entry name" value="ATP-grasp fold, A domain"/>
    <property type="match status" value="1"/>
</dbReference>
<name>A0A243R0X6_9ACTN</name>
<dbReference type="PANTHER" id="PTHR43615">
    <property type="entry name" value="PHOSPHOENOLPYRUVATE SYNTHASE-RELATED"/>
    <property type="match status" value="1"/>
</dbReference>
<evidence type="ECO:0000313" key="3">
    <source>
        <dbReference type="EMBL" id="OUC88144.1"/>
    </source>
</evidence>
<dbReference type="InterPro" id="IPR036637">
    <property type="entry name" value="Phosphohistidine_dom_sf"/>
</dbReference>
<dbReference type="Proteomes" id="UP000194761">
    <property type="component" value="Unassembled WGS sequence"/>
</dbReference>
<evidence type="ECO:0000259" key="1">
    <source>
        <dbReference type="Pfam" id="PF00391"/>
    </source>
</evidence>
<dbReference type="EMBL" id="NGFP01000282">
    <property type="protein sequence ID" value="OUC88144.1"/>
    <property type="molecule type" value="Genomic_DNA"/>
</dbReference>
<accession>A0A243R0X6</accession>
<dbReference type="SUPFAM" id="SSF56059">
    <property type="entry name" value="Glutathione synthetase ATP-binding domain-like"/>
    <property type="match status" value="1"/>
</dbReference>
<dbReference type="InterPro" id="IPR013815">
    <property type="entry name" value="ATP_grasp_subdomain_1"/>
</dbReference>
<dbReference type="Gene3D" id="3.50.30.10">
    <property type="entry name" value="Phosphohistidine domain"/>
    <property type="match status" value="1"/>
</dbReference>
<organism evidence="3 4">
    <name type="scientific">Streptosporangium minutum</name>
    <dbReference type="NCBI Taxonomy" id="569862"/>
    <lineage>
        <taxon>Bacteria</taxon>
        <taxon>Bacillati</taxon>
        <taxon>Actinomycetota</taxon>
        <taxon>Actinomycetes</taxon>
        <taxon>Streptosporangiales</taxon>
        <taxon>Streptosporangiaceae</taxon>
        <taxon>Streptosporangium</taxon>
    </lineage>
</organism>
<dbReference type="Pfam" id="PF01326">
    <property type="entry name" value="PPDK_N"/>
    <property type="match status" value="1"/>
</dbReference>
<keyword evidence="4" id="KW-1185">Reference proteome</keyword>
<reference evidence="3 4" key="1">
    <citation type="submission" date="2017-05" db="EMBL/GenBank/DDBJ databases">
        <title>Biotechnological potential of actinobacteria isolated from South African environments.</title>
        <authorList>
            <person name="Le Roes-Hill M."/>
            <person name="Prins A."/>
            <person name="Durrell K.A."/>
        </authorList>
    </citation>
    <scope>NUCLEOTIDE SEQUENCE [LARGE SCALE GENOMIC DNA]</scope>
    <source>
        <strain evidence="3">M26</strain>
    </source>
</reference>
<sequence>MRVSDPVLIYDGPRLEDARRVGHKFARQAVLRRHGYPVPPFVCVPVEVYDTVAAPVLPPAPAGTEAMLDWAAEARSLVLGAALPDALHGAIRERFADLAGDNGMVAVRACVVAGPGGQDEDSAQDPQAGLSDSFLDVPVDEVADRIVECWASAFNPEAVLYRIARAQDPRSARVAVGIQRMMSGGRSFVAFTRDPRDGARRCVIAAAYGNGEGIVQEKADVDHFMIDRDSGAIDRRLARKSRAVSGSAVEAVPAELADLPVLADPELRRIVALTDGVAELFGAPQDIEGTVDDDGSVHLVQARPVAVPPTSGEWIPWGNDNVTESFPGVSGALTFSLALRLYEAGFTDTYRRLGIPAHVLRQEAHRLRRMIGYLDGRIYYRLDSWYHLHGLIRCFRPLWPTWGRMVGVAAAPTERQGRLRTAVHLAELAARGMTHPLQVRRFLAWWDAYHERFRDLSRLRADELVELHHGLWAQVAIRWGTTLTNGLYLMAVTWVANGLLRRWAPDADSGLIPGMLCGGEENRSAEALRSAIRLAEIVRGSPSLRAAIDGDARTAWSTLMAADERFAEELLLHIRNYGDRALQDLKLESSTPRQEPWALLDVLLPYVDSDLTVQGNRDAEAEVRRSAEKELRARCRNPLKRAVLRTLFRMMRRLVRVREDSRFCRSQLIGDARELLLRLGAELASAGRLDGARDVLDLTVDEVLGAFEGTLPGADLRSLAALRAQERERRLTGPEPPPRLETAPGLPVADALALARTPETLTDAKRLSGLGSCPGVVRGKARVVLDPRIAVEDCRDTILVARETDPGWLFLMLVAKGLVVERGTLLSHTAITGRLLGVPTVVAVDGATSLIQDGSLIEVDGRTGEVRIISEEAAS</sequence>
<dbReference type="InterPro" id="IPR008279">
    <property type="entry name" value="PEP-util_enz_mobile_dom"/>
</dbReference>
<feature type="domain" description="Pyruvate phosphate dikinase AMP/ATP-binding" evidence="2">
    <location>
        <begin position="34"/>
        <end position="307"/>
    </location>
</feature>
<dbReference type="GO" id="GO:0005524">
    <property type="term" value="F:ATP binding"/>
    <property type="evidence" value="ECO:0007669"/>
    <property type="project" value="InterPro"/>
</dbReference>
<protein>
    <recommendedName>
        <fullName evidence="5">Phosphoenolpyruvate synthase</fullName>
    </recommendedName>
</protein>
<dbReference type="PANTHER" id="PTHR43615:SF1">
    <property type="entry name" value="PPDK_N DOMAIN-CONTAINING PROTEIN"/>
    <property type="match status" value="1"/>
</dbReference>
<dbReference type="Pfam" id="PF00391">
    <property type="entry name" value="PEP-utilizers"/>
    <property type="match status" value="1"/>
</dbReference>
<feature type="domain" description="PEP-utilising enzyme mobile" evidence="1">
    <location>
        <begin position="796"/>
        <end position="864"/>
    </location>
</feature>
<proteinExistence type="predicted"/>
<dbReference type="GO" id="GO:0016301">
    <property type="term" value="F:kinase activity"/>
    <property type="evidence" value="ECO:0007669"/>
    <property type="project" value="InterPro"/>
</dbReference>
<dbReference type="SUPFAM" id="SSF52009">
    <property type="entry name" value="Phosphohistidine domain"/>
    <property type="match status" value="1"/>
</dbReference>